<reference evidence="1 2" key="1">
    <citation type="submission" date="2020-10" db="EMBL/GenBank/DDBJ databases">
        <title>Phylogeny of dyella-like bacteria.</title>
        <authorList>
            <person name="Fu J."/>
        </authorList>
    </citation>
    <scope>NUCLEOTIDE SEQUENCE [LARGE SCALE GENOMIC DNA]</scope>
    <source>
        <strain evidence="1 2">DKC-1</strain>
    </source>
</reference>
<accession>A0ABW8KIB5</accession>
<proteinExistence type="predicted"/>
<keyword evidence="2" id="KW-1185">Reference proteome</keyword>
<comment type="caution">
    <text evidence="1">The sequence shown here is derived from an EMBL/GenBank/DDBJ whole genome shotgun (WGS) entry which is preliminary data.</text>
</comment>
<organism evidence="1 2">
    <name type="scientific">Dyella agri</name>
    <dbReference type="NCBI Taxonomy" id="1926869"/>
    <lineage>
        <taxon>Bacteria</taxon>
        <taxon>Pseudomonadati</taxon>
        <taxon>Pseudomonadota</taxon>
        <taxon>Gammaproteobacteria</taxon>
        <taxon>Lysobacterales</taxon>
        <taxon>Rhodanobacteraceae</taxon>
        <taxon>Dyella</taxon>
    </lineage>
</organism>
<dbReference type="RefSeq" id="WP_404540949.1">
    <property type="nucleotide sequence ID" value="NZ_JADIKL010000008.1"/>
</dbReference>
<name>A0ABW8KIB5_9GAMM</name>
<evidence type="ECO:0000313" key="2">
    <source>
        <dbReference type="Proteomes" id="UP001620397"/>
    </source>
</evidence>
<dbReference type="Proteomes" id="UP001620397">
    <property type="component" value="Unassembled WGS sequence"/>
</dbReference>
<sequence length="134" mass="14674">MSNRYFGKVVATTDRFTIVMNRGSEHGVNNGDKFLIVGIGPVIIDPDTQEELERLEIVRGKVSVFHVQEKISSARSCEFERSSDVKEIKKVTSRGGGVIGFLGPQDTVTESIKPGDEQLKELNGAQVGDLLLVL</sequence>
<gene>
    <name evidence="1" type="ORF">ISP14_13865</name>
</gene>
<protein>
    <submittedName>
        <fullName evidence="1">Uncharacterized protein</fullName>
    </submittedName>
</protein>
<evidence type="ECO:0000313" key="1">
    <source>
        <dbReference type="EMBL" id="MFK2931879.1"/>
    </source>
</evidence>
<dbReference type="EMBL" id="JADIKL010000008">
    <property type="protein sequence ID" value="MFK2931879.1"/>
    <property type="molecule type" value="Genomic_DNA"/>
</dbReference>